<accession>A0A7R8H988</accession>
<evidence type="ECO:0000313" key="2">
    <source>
        <dbReference type="Proteomes" id="UP000675881"/>
    </source>
</evidence>
<organism evidence="1 2">
    <name type="scientific">Lepeophtheirus salmonis</name>
    <name type="common">Salmon louse</name>
    <name type="synonym">Caligus salmonis</name>
    <dbReference type="NCBI Taxonomy" id="72036"/>
    <lineage>
        <taxon>Eukaryota</taxon>
        <taxon>Metazoa</taxon>
        <taxon>Ecdysozoa</taxon>
        <taxon>Arthropoda</taxon>
        <taxon>Crustacea</taxon>
        <taxon>Multicrustacea</taxon>
        <taxon>Hexanauplia</taxon>
        <taxon>Copepoda</taxon>
        <taxon>Siphonostomatoida</taxon>
        <taxon>Caligidae</taxon>
        <taxon>Lepeophtheirus</taxon>
    </lineage>
</organism>
<keyword evidence="2" id="KW-1185">Reference proteome</keyword>
<gene>
    <name evidence="1" type="ORF">LSAA_10115</name>
</gene>
<dbReference type="OrthoDB" id="6090360at2759"/>
<proteinExistence type="predicted"/>
<evidence type="ECO:0000313" key="1">
    <source>
        <dbReference type="EMBL" id="CAF2951035.1"/>
    </source>
</evidence>
<reference evidence="1" key="1">
    <citation type="submission" date="2021-02" db="EMBL/GenBank/DDBJ databases">
        <authorList>
            <person name="Bekaert M."/>
        </authorList>
    </citation>
    <scope>NUCLEOTIDE SEQUENCE</scope>
    <source>
        <strain evidence="1">IoA-00</strain>
    </source>
</reference>
<name>A0A7R8H988_LEPSM</name>
<dbReference type="Proteomes" id="UP000675881">
    <property type="component" value="Chromosome 5"/>
</dbReference>
<protein>
    <submittedName>
        <fullName evidence="1">(salmon louse) hypothetical protein</fullName>
    </submittedName>
</protein>
<sequence>MIQAQYLYPGDGSEDLEVKRSWNNFQGGYGKRAWNSFGGGYGKRFNSDNEPSKADQNMDKRAWNSGFAGGMGKRAWNSGFVGGMGKRGWNNGFTGGMGKRAWNSGYAGGMGKRAWNSGYAGGMGKRTMEEDFANENAKMDEYANDPIYTYSYIKSSKRGYDRSSRFSTNWNQIKDWSNKRTAGGWLAMRGMWGK</sequence>
<dbReference type="AlphaFoldDB" id="A0A7R8H988"/>
<dbReference type="EMBL" id="HG994584">
    <property type="protein sequence ID" value="CAF2951035.1"/>
    <property type="molecule type" value="Genomic_DNA"/>
</dbReference>